<protein>
    <recommendedName>
        <fullName evidence="4">Histidinol dehydrogenase</fullName>
    </recommendedName>
</protein>
<dbReference type="Proteomes" id="UP000274909">
    <property type="component" value="Unassembled WGS sequence"/>
</dbReference>
<gene>
    <name evidence="2" type="ORF">ELQ94_13115</name>
</gene>
<evidence type="ECO:0000313" key="3">
    <source>
        <dbReference type="Proteomes" id="UP000274909"/>
    </source>
</evidence>
<organism evidence="2 3">
    <name type="scientific">Labedella endophytica</name>
    <dbReference type="NCBI Taxonomy" id="1523160"/>
    <lineage>
        <taxon>Bacteria</taxon>
        <taxon>Bacillati</taxon>
        <taxon>Actinomycetota</taxon>
        <taxon>Actinomycetes</taxon>
        <taxon>Micrococcales</taxon>
        <taxon>Microbacteriaceae</taxon>
        <taxon>Labedella</taxon>
    </lineage>
</organism>
<feature type="transmembrane region" description="Helical" evidence="1">
    <location>
        <begin position="24"/>
        <end position="44"/>
    </location>
</feature>
<name>A0A433JQL5_9MICO</name>
<dbReference type="AlphaFoldDB" id="A0A433JQL5"/>
<reference evidence="2 3" key="1">
    <citation type="submission" date="2018-12" db="EMBL/GenBank/DDBJ databases">
        <authorList>
            <person name="Li F."/>
        </authorList>
    </citation>
    <scope>NUCLEOTIDE SEQUENCE [LARGE SCALE GENOMIC DNA]</scope>
    <source>
        <strain evidence="2 3">EGI 6500705</strain>
    </source>
</reference>
<evidence type="ECO:0000256" key="1">
    <source>
        <dbReference type="SAM" id="Phobius"/>
    </source>
</evidence>
<evidence type="ECO:0008006" key="4">
    <source>
        <dbReference type="Google" id="ProtNLM"/>
    </source>
</evidence>
<keyword evidence="1" id="KW-0812">Transmembrane</keyword>
<dbReference type="EMBL" id="RZGZ01000003">
    <property type="protein sequence ID" value="RUQ99239.1"/>
    <property type="molecule type" value="Genomic_DNA"/>
</dbReference>
<dbReference type="RefSeq" id="WP_127050801.1">
    <property type="nucleotide sequence ID" value="NZ_RZGZ01000003.1"/>
</dbReference>
<keyword evidence="1" id="KW-1133">Transmembrane helix</keyword>
<feature type="transmembrane region" description="Helical" evidence="1">
    <location>
        <begin position="85"/>
        <end position="109"/>
    </location>
</feature>
<proteinExistence type="predicted"/>
<feature type="transmembrane region" description="Helical" evidence="1">
    <location>
        <begin position="115"/>
        <end position="132"/>
    </location>
</feature>
<comment type="caution">
    <text evidence="2">The sequence shown here is derived from an EMBL/GenBank/DDBJ whole genome shotgun (WGS) entry which is preliminary data.</text>
</comment>
<accession>A0A433JQL5</accession>
<keyword evidence="1" id="KW-0472">Membrane</keyword>
<keyword evidence="3" id="KW-1185">Reference proteome</keyword>
<evidence type="ECO:0000313" key="2">
    <source>
        <dbReference type="EMBL" id="RUQ99239.1"/>
    </source>
</evidence>
<dbReference type="OrthoDB" id="5123489at2"/>
<feature type="transmembrane region" description="Helical" evidence="1">
    <location>
        <begin position="56"/>
        <end position="78"/>
    </location>
</feature>
<sequence>MTATGDPRDSVSPVDDGPSAASRFVSAALAFVVGVVYGAVGTVAHPLVLTVGPATIPWGLIVSLVGVLALFVGFRLVLGERLAVVAAGVGVVGIVALFSLESAGGSVLIENGTEGWIWVVAPAAFAAVVIIWPSTRNRRGGSDEPTVPRG</sequence>